<evidence type="ECO:0000313" key="2">
    <source>
        <dbReference type="Proteomes" id="UP000177838"/>
    </source>
</evidence>
<dbReference type="EMBL" id="MHTK01000006">
    <property type="protein sequence ID" value="OHA59566.1"/>
    <property type="molecule type" value="Genomic_DNA"/>
</dbReference>
<organism evidence="1 2">
    <name type="scientific">Candidatus Vogelbacteria bacterium RIFOXYD1_FULL_46_19</name>
    <dbReference type="NCBI Taxonomy" id="1802439"/>
    <lineage>
        <taxon>Bacteria</taxon>
        <taxon>Candidatus Vogeliibacteriota</taxon>
    </lineage>
</organism>
<reference evidence="1 2" key="1">
    <citation type="journal article" date="2016" name="Nat. Commun.">
        <title>Thousands of microbial genomes shed light on interconnected biogeochemical processes in an aquifer system.</title>
        <authorList>
            <person name="Anantharaman K."/>
            <person name="Brown C.T."/>
            <person name="Hug L.A."/>
            <person name="Sharon I."/>
            <person name="Castelle C.J."/>
            <person name="Probst A.J."/>
            <person name="Thomas B.C."/>
            <person name="Singh A."/>
            <person name="Wilkins M.J."/>
            <person name="Karaoz U."/>
            <person name="Brodie E.L."/>
            <person name="Williams K.H."/>
            <person name="Hubbard S.S."/>
            <person name="Banfield J.F."/>
        </authorList>
    </citation>
    <scope>NUCLEOTIDE SEQUENCE [LARGE SCALE GENOMIC DNA]</scope>
</reference>
<dbReference type="AlphaFoldDB" id="A0A1G2QG76"/>
<proteinExistence type="predicted"/>
<dbReference type="Proteomes" id="UP000177838">
    <property type="component" value="Unassembled WGS sequence"/>
</dbReference>
<gene>
    <name evidence="1" type="ORF">A2589_01745</name>
</gene>
<accession>A0A1G2QG76</accession>
<protein>
    <submittedName>
        <fullName evidence="1">Uncharacterized protein</fullName>
    </submittedName>
</protein>
<evidence type="ECO:0000313" key="1">
    <source>
        <dbReference type="EMBL" id="OHA59566.1"/>
    </source>
</evidence>
<sequence>MACSVCGNPLDQTKGYPLMVKRDGKSSVEDGFPCVICGRVCSVDGDEVIHRDTYAIVHWDERRRDFIYKSSLLYPRTWAAIKVALLLRDPDLKPLGAGHQGCVSPAPLGYLLWMIQEMWYMTWEGDGEKFARWLGWVLAQMEFLDFWDNAHSRDLVRSDVHPLK</sequence>
<comment type="caution">
    <text evidence="1">The sequence shown here is derived from an EMBL/GenBank/DDBJ whole genome shotgun (WGS) entry which is preliminary data.</text>
</comment>
<dbReference type="STRING" id="1802439.A2589_01745"/>
<name>A0A1G2QG76_9BACT</name>